<feature type="transmembrane region" description="Helical" evidence="1">
    <location>
        <begin position="12"/>
        <end position="31"/>
    </location>
</feature>
<keyword evidence="3" id="KW-1185">Reference proteome</keyword>
<accession>A0AAV4VR29</accession>
<gene>
    <name evidence="2" type="ORF">CDAR_77951</name>
</gene>
<protein>
    <submittedName>
        <fullName evidence="2">Uncharacterized protein</fullName>
    </submittedName>
</protein>
<organism evidence="2 3">
    <name type="scientific">Caerostris darwini</name>
    <dbReference type="NCBI Taxonomy" id="1538125"/>
    <lineage>
        <taxon>Eukaryota</taxon>
        <taxon>Metazoa</taxon>
        <taxon>Ecdysozoa</taxon>
        <taxon>Arthropoda</taxon>
        <taxon>Chelicerata</taxon>
        <taxon>Arachnida</taxon>
        <taxon>Araneae</taxon>
        <taxon>Araneomorphae</taxon>
        <taxon>Entelegynae</taxon>
        <taxon>Araneoidea</taxon>
        <taxon>Araneidae</taxon>
        <taxon>Caerostris</taxon>
    </lineage>
</organism>
<dbReference type="AlphaFoldDB" id="A0AAV4VR29"/>
<keyword evidence="1" id="KW-0812">Transmembrane</keyword>
<evidence type="ECO:0000313" key="3">
    <source>
        <dbReference type="Proteomes" id="UP001054837"/>
    </source>
</evidence>
<name>A0AAV4VR29_9ARAC</name>
<keyword evidence="1" id="KW-0472">Membrane</keyword>
<proteinExistence type="predicted"/>
<evidence type="ECO:0000256" key="1">
    <source>
        <dbReference type="SAM" id="Phobius"/>
    </source>
</evidence>
<reference evidence="2 3" key="1">
    <citation type="submission" date="2021-06" db="EMBL/GenBank/DDBJ databases">
        <title>Caerostris darwini draft genome.</title>
        <authorList>
            <person name="Kono N."/>
            <person name="Arakawa K."/>
        </authorList>
    </citation>
    <scope>NUCLEOTIDE SEQUENCE [LARGE SCALE GENOMIC DNA]</scope>
</reference>
<keyword evidence="1" id="KW-1133">Transmembrane helix</keyword>
<dbReference type="Proteomes" id="UP001054837">
    <property type="component" value="Unassembled WGS sequence"/>
</dbReference>
<evidence type="ECO:0000313" key="2">
    <source>
        <dbReference type="EMBL" id="GIY72463.1"/>
    </source>
</evidence>
<comment type="caution">
    <text evidence="2">The sequence shown here is derived from an EMBL/GenBank/DDBJ whole genome shotgun (WGS) entry which is preliminary data.</text>
</comment>
<sequence>MNGINRFSPSAIMYFFKISTLVLALVGYTLATGGGNYGSGSGSGGGNYGSVSGGGGGNYGSGSSVGYTGGGSRGNFGGNFGGQNVRKFYHK</sequence>
<dbReference type="EMBL" id="BPLQ01013489">
    <property type="protein sequence ID" value="GIY72463.1"/>
    <property type="molecule type" value="Genomic_DNA"/>
</dbReference>